<accession>A0A194XNA7</accession>
<dbReference type="InParanoid" id="A0A194XNA7"/>
<gene>
    <name evidence="1" type="ORF">LY89DRAFT_681079</name>
</gene>
<reference evidence="1 2" key="1">
    <citation type="submission" date="2015-10" db="EMBL/GenBank/DDBJ databases">
        <title>Full genome of DAOMC 229536 Phialocephala scopiformis, a fungal endophyte of spruce producing the potent anti-insectan compound rugulosin.</title>
        <authorList>
            <consortium name="DOE Joint Genome Institute"/>
            <person name="Walker A.K."/>
            <person name="Frasz S.L."/>
            <person name="Seifert K.A."/>
            <person name="Miller J.D."/>
            <person name="Mondo S.J."/>
            <person name="Labutti K."/>
            <person name="Lipzen A."/>
            <person name="Dockter R."/>
            <person name="Kennedy M."/>
            <person name="Grigoriev I.V."/>
            <person name="Spatafora J.W."/>
        </authorList>
    </citation>
    <scope>NUCLEOTIDE SEQUENCE [LARGE SCALE GENOMIC DNA]</scope>
    <source>
        <strain evidence="1 2">CBS 120377</strain>
    </source>
</reference>
<proteinExistence type="predicted"/>
<dbReference type="OrthoDB" id="10426820at2759"/>
<dbReference type="EMBL" id="KQ947407">
    <property type="protein sequence ID" value="KUJ21626.1"/>
    <property type="molecule type" value="Genomic_DNA"/>
</dbReference>
<organism evidence="1 2">
    <name type="scientific">Mollisia scopiformis</name>
    <name type="common">Conifer needle endophyte fungus</name>
    <name type="synonym">Phialocephala scopiformis</name>
    <dbReference type="NCBI Taxonomy" id="149040"/>
    <lineage>
        <taxon>Eukaryota</taxon>
        <taxon>Fungi</taxon>
        <taxon>Dikarya</taxon>
        <taxon>Ascomycota</taxon>
        <taxon>Pezizomycotina</taxon>
        <taxon>Leotiomycetes</taxon>
        <taxon>Helotiales</taxon>
        <taxon>Mollisiaceae</taxon>
        <taxon>Mollisia</taxon>
    </lineage>
</organism>
<dbReference type="Proteomes" id="UP000070700">
    <property type="component" value="Unassembled WGS sequence"/>
</dbReference>
<dbReference type="GeneID" id="28823930"/>
<evidence type="ECO:0000313" key="2">
    <source>
        <dbReference type="Proteomes" id="UP000070700"/>
    </source>
</evidence>
<protein>
    <submittedName>
        <fullName evidence="1">Uncharacterized protein</fullName>
    </submittedName>
</protein>
<evidence type="ECO:0000313" key="1">
    <source>
        <dbReference type="EMBL" id="KUJ21626.1"/>
    </source>
</evidence>
<sequence>MSPHGCNQPHIHTNVIALDPSKWGKKIPLIDLNTDLKGNTLAPGFGINHWKDFCARTVALLSKGIDAKSGWVVENPQSDSHALACSQRFYAATYNYINAINDIPNNAPVPSKPLMTGPDDEGVASVLVDEPEPEQVDAVAIYKAMLMMDHIAAPEEPALDTN</sequence>
<dbReference type="RefSeq" id="XP_018075981.1">
    <property type="nucleotide sequence ID" value="XM_018214204.1"/>
</dbReference>
<dbReference type="KEGG" id="psco:LY89DRAFT_681079"/>
<dbReference type="AlphaFoldDB" id="A0A194XNA7"/>
<keyword evidence="2" id="KW-1185">Reference proteome</keyword>
<name>A0A194XNA7_MOLSC</name>